<feature type="region of interest" description="Disordered" evidence="1">
    <location>
        <begin position="266"/>
        <end position="348"/>
    </location>
</feature>
<feature type="compositionally biased region" description="Low complexity" evidence="1">
    <location>
        <begin position="266"/>
        <end position="276"/>
    </location>
</feature>
<dbReference type="RefSeq" id="WP_143419025.1">
    <property type="nucleotide sequence ID" value="NZ_VJXR01000043.1"/>
</dbReference>
<keyword evidence="2" id="KW-1133">Transmembrane helix</keyword>
<dbReference type="InterPro" id="IPR029052">
    <property type="entry name" value="Metallo-depent_PP-like"/>
</dbReference>
<evidence type="ECO:0000256" key="2">
    <source>
        <dbReference type="SAM" id="Phobius"/>
    </source>
</evidence>
<accession>A0A552WNX7</accession>
<dbReference type="EMBL" id="VJXR01000043">
    <property type="protein sequence ID" value="TRW44476.1"/>
    <property type="molecule type" value="Genomic_DNA"/>
</dbReference>
<keyword evidence="2" id="KW-0472">Membrane</keyword>
<feature type="compositionally biased region" description="Gly residues" evidence="1">
    <location>
        <begin position="620"/>
        <end position="630"/>
    </location>
</feature>
<organism evidence="4 5">
    <name type="scientific">Georgenia yuyongxinii</name>
    <dbReference type="NCBI Taxonomy" id="2589797"/>
    <lineage>
        <taxon>Bacteria</taxon>
        <taxon>Bacillati</taxon>
        <taxon>Actinomycetota</taxon>
        <taxon>Actinomycetes</taxon>
        <taxon>Micrococcales</taxon>
        <taxon>Bogoriellaceae</taxon>
        <taxon>Georgenia</taxon>
    </lineage>
</organism>
<name>A0A552WNX7_9MICO</name>
<keyword evidence="2" id="KW-0812">Transmembrane</keyword>
<evidence type="ECO:0000259" key="3">
    <source>
        <dbReference type="Pfam" id="PF00149"/>
    </source>
</evidence>
<dbReference type="AlphaFoldDB" id="A0A552WNX7"/>
<comment type="caution">
    <text evidence="4">The sequence shown here is derived from an EMBL/GenBank/DDBJ whole genome shotgun (WGS) entry which is preliminary data.</text>
</comment>
<feature type="compositionally biased region" description="Low complexity" evidence="1">
    <location>
        <begin position="316"/>
        <end position="331"/>
    </location>
</feature>
<evidence type="ECO:0000313" key="4">
    <source>
        <dbReference type="EMBL" id="TRW44476.1"/>
    </source>
</evidence>
<dbReference type="Gene3D" id="3.60.21.10">
    <property type="match status" value="1"/>
</dbReference>
<dbReference type="GO" id="GO:0016787">
    <property type="term" value="F:hydrolase activity"/>
    <property type="evidence" value="ECO:0007669"/>
    <property type="project" value="InterPro"/>
</dbReference>
<feature type="transmembrane region" description="Helical" evidence="2">
    <location>
        <begin position="174"/>
        <end position="199"/>
    </location>
</feature>
<dbReference type="SUPFAM" id="SSF56300">
    <property type="entry name" value="Metallo-dependent phosphatases"/>
    <property type="match status" value="1"/>
</dbReference>
<proteinExistence type="predicted"/>
<evidence type="ECO:0000256" key="1">
    <source>
        <dbReference type="SAM" id="MobiDB-lite"/>
    </source>
</evidence>
<feature type="compositionally biased region" description="Low complexity" evidence="1">
    <location>
        <begin position="600"/>
        <end position="610"/>
    </location>
</feature>
<sequence length="637" mass="64931">METNRKARRRWEWWHRQTPTTRRTIRAGLALLVTGLVALVVGVSTASTHSSLGPHEADYQVTLDQQVTVGLGPLGALIVDSPLPWPLGVDVRVEEIPSDLEAAGGNPLTGLLGDLQAYGQLFGEPEAAVADAVRGLVGDALGRTVVAWSVMLALLAVGRLAAHGRLRDELKAALARPGVTVLASAAALSAVAALVVPAMQPHRPAGYSPEVLDGTPLAGARITGRLADVVAAYGPVVKGAYLDNEKFYDTATANLVAAYAADPEPQAPAAKPAVAPSGRPEVATPENGITPEEDAAASEMSARPEGVDRTEGVGGDAPAPSADGEAAAAEGVGRRSETPDDEVTVDAPEPDPVTLLLVSDLHCNVGMARVIAAALEQSGAAALLDGGDTVVSGTSVESYCVNAFAGAVPDGVPVVVSTGNHDSTTTAEQERKVGWTVLSGEIVEVAGLRILGDTDPTITTVGAGGTRQERDETIPELETRMAEVACAAAEETEPVDILLIHNPRVGGETLDRGCARLQLSGHWHRTEGPEVHGQGVRYVSTSTGGGAGGGATVGPLNGAAELTVLRVDRATGEPVALRRIRVGTDAAVTLGGWETMSLVPDANAAPADGDTPADRDAPADGGGPDDGGGSEAAAPTP</sequence>
<reference evidence="4 5" key="1">
    <citation type="submission" date="2019-07" db="EMBL/GenBank/DDBJ databases">
        <title>Georgenia wutianyii sp. nov. and Georgenia *** sp. nov. isolated from plateau pika (Ochotona curzoniae) in the Qinghai-Tibet plateau of China.</title>
        <authorList>
            <person name="Tian Z."/>
        </authorList>
    </citation>
    <scope>NUCLEOTIDE SEQUENCE [LARGE SCALE GENOMIC DNA]</scope>
    <source>
        <strain evidence="4 5">Z446</strain>
    </source>
</reference>
<feature type="domain" description="Calcineurin-like phosphoesterase" evidence="3">
    <location>
        <begin position="354"/>
        <end position="525"/>
    </location>
</feature>
<protein>
    <submittedName>
        <fullName evidence="4">Metallophosphoesterase</fullName>
    </submittedName>
</protein>
<dbReference type="Proteomes" id="UP000318693">
    <property type="component" value="Unassembled WGS sequence"/>
</dbReference>
<feature type="region of interest" description="Disordered" evidence="1">
    <location>
        <begin position="600"/>
        <end position="637"/>
    </location>
</feature>
<dbReference type="Pfam" id="PF00149">
    <property type="entry name" value="Metallophos"/>
    <property type="match status" value="1"/>
</dbReference>
<evidence type="ECO:0000313" key="5">
    <source>
        <dbReference type="Proteomes" id="UP000318693"/>
    </source>
</evidence>
<keyword evidence="5" id="KW-1185">Reference proteome</keyword>
<gene>
    <name evidence="4" type="ORF">FJ693_13450</name>
</gene>
<dbReference type="InterPro" id="IPR004843">
    <property type="entry name" value="Calcineurin-like_PHP"/>
</dbReference>
<feature type="transmembrane region" description="Helical" evidence="2">
    <location>
        <begin position="145"/>
        <end position="162"/>
    </location>
</feature>